<proteinExistence type="predicted"/>
<protein>
    <recommendedName>
        <fullName evidence="3">Tail tube protein</fullName>
    </recommendedName>
</protein>
<sequence>MATSAYFAGAQTNDLQIGIQRETTWGTAPTSGTYNGMRVQSIGLGERANRTRPGEIRNDMQVSASVLQDIAASGGIQFGVSYGNQDLVWPTLFTGDWSTAVAVSATDIAADDSGSQFTSTTTDFTGENISVGQWIKVAGFTTTTNNGFFRVTSVAANALGVSPAPGAAEAAGDTVTMVGSRLVNGTTVNSLAIQERYSSSLGFMYTGCIATGGQINAQRGQFFSGTVDFAAKAEDKAASVVATMGAAPTARVMNTVGHMQAIALGSLTSAKVNSVTTTITREGAGADYALGGASAVGVRPGSFSASGQIEIYFADFDAYDLYKAETQIMAYYRVTDSEGNTYIVHLPKVVLGAVTKQRGGPNQPVMATFEFMAEPDPDLGHTMAIDRFAA</sequence>
<reference evidence="1 2" key="1">
    <citation type="submission" date="2020-08" db="EMBL/GenBank/DDBJ databases">
        <title>Genome sequencing of Purple Non-Sulfur Bacteria from various extreme environments.</title>
        <authorList>
            <person name="Mayer M."/>
        </authorList>
    </citation>
    <scope>NUCLEOTIDE SEQUENCE [LARGE SCALE GENOMIC DNA]</scope>
    <source>
        <strain evidence="1 2">JA131</strain>
    </source>
</reference>
<dbReference type="AlphaFoldDB" id="A0A7W6RFP8"/>
<dbReference type="InterPro" id="IPR044000">
    <property type="entry name" value="Phage_tube_2"/>
</dbReference>
<evidence type="ECO:0000313" key="1">
    <source>
        <dbReference type="EMBL" id="MBB4267731.1"/>
    </source>
</evidence>
<comment type="caution">
    <text evidence="1">The sequence shown here is derived from an EMBL/GenBank/DDBJ whole genome shotgun (WGS) entry which is preliminary data.</text>
</comment>
<evidence type="ECO:0008006" key="3">
    <source>
        <dbReference type="Google" id="ProtNLM"/>
    </source>
</evidence>
<dbReference type="EMBL" id="JACIGK010000032">
    <property type="protein sequence ID" value="MBB4267731.1"/>
    <property type="molecule type" value="Genomic_DNA"/>
</dbReference>
<name>A0A7W6RFP8_9PROT</name>
<dbReference type="Pfam" id="PF18906">
    <property type="entry name" value="Phage_tube_2"/>
    <property type="match status" value="1"/>
</dbReference>
<evidence type="ECO:0000313" key="2">
    <source>
        <dbReference type="Proteomes" id="UP000554286"/>
    </source>
</evidence>
<keyword evidence="2" id="KW-1185">Reference proteome</keyword>
<gene>
    <name evidence="1" type="ORF">GGD89_003378</name>
</gene>
<dbReference type="RefSeq" id="WP_184047631.1">
    <property type="nucleotide sequence ID" value="NZ_JACIGK010000032.1"/>
</dbReference>
<organism evidence="1 2">
    <name type="scientific">Roseospira visakhapatnamensis</name>
    <dbReference type="NCBI Taxonomy" id="390880"/>
    <lineage>
        <taxon>Bacteria</taxon>
        <taxon>Pseudomonadati</taxon>
        <taxon>Pseudomonadota</taxon>
        <taxon>Alphaproteobacteria</taxon>
        <taxon>Rhodospirillales</taxon>
        <taxon>Rhodospirillaceae</taxon>
        <taxon>Roseospira</taxon>
    </lineage>
</organism>
<accession>A0A7W6RFP8</accession>
<dbReference type="Proteomes" id="UP000554286">
    <property type="component" value="Unassembled WGS sequence"/>
</dbReference>